<dbReference type="AlphaFoldDB" id="A0A9D4GNC0"/>
<gene>
    <name evidence="1" type="ORF">DPMN_118565</name>
</gene>
<name>A0A9D4GNC0_DREPO</name>
<reference evidence="1" key="2">
    <citation type="submission" date="2020-11" db="EMBL/GenBank/DDBJ databases">
        <authorList>
            <person name="McCartney M.A."/>
            <person name="Auch B."/>
            <person name="Kono T."/>
            <person name="Mallez S."/>
            <person name="Becker A."/>
            <person name="Gohl D.M."/>
            <person name="Silverstein K.A.T."/>
            <person name="Koren S."/>
            <person name="Bechman K.B."/>
            <person name="Herman A."/>
            <person name="Abrahante J.E."/>
            <person name="Garbe J."/>
        </authorList>
    </citation>
    <scope>NUCLEOTIDE SEQUENCE</scope>
    <source>
        <strain evidence="1">Duluth1</strain>
        <tissue evidence="1">Whole animal</tissue>
    </source>
</reference>
<proteinExistence type="predicted"/>
<evidence type="ECO:0000313" key="1">
    <source>
        <dbReference type="EMBL" id="KAH3817037.1"/>
    </source>
</evidence>
<keyword evidence="2" id="KW-1185">Reference proteome</keyword>
<dbReference type="Proteomes" id="UP000828390">
    <property type="component" value="Unassembled WGS sequence"/>
</dbReference>
<organism evidence="1 2">
    <name type="scientific">Dreissena polymorpha</name>
    <name type="common">Zebra mussel</name>
    <name type="synonym">Mytilus polymorpha</name>
    <dbReference type="NCBI Taxonomy" id="45954"/>
    <lineage>
        <taxon>Eukaryota</taxon>
        <taxon>Metazoa</taxon>
        <taxon>Spiralia</taxon>
        <taxon>Lophotrochozoa</taxon>
        <taxon>Mollusca</taxon>
        <taxon>Bivalvia</taxon>
        <taxon>Autobranchia</taxon>
        <taxon>Heteroconchia</taxon>
        <taxon>Euheterodonta</taxon>
        <taxon>Imparidentia</taxon>
        <taxon>Neoheterodontei</taxon>
        <taxon>Myida</taxon>
        <taxon>Dreissenoidea</taxon>
        <taxon>Dreissenidae</taxon>
        <taxon>Dreissena</taxon>
    </lineage>
</organism>
<evidence type="ECO:0000313" key="2">
    <source>
        <dbReference type="Proteomes" id="UP000828390"/>
    </source>
</evidence>
<accession>A0A9D4GNC0</accession>
<dbReference type="EMBL" id="JAIWYP010000005">
    <property type="protein sequence ID" value="KAH3817037.1"/>
    <property type="molecule type" value="Genomic_DNA"/>
</dbReference>
<sequence length="54" mass="6347">MRYDDHGLKYQTVRCGEHVLNNLTFPSIDFLKNQIVRCGDHGWNKVLTPNNAMW</sequence>
<protein>
    <submittedName>
        <fullName evidence="1">Uncharacterized protein</fullName>
    </submittedName>
</protein>
<comment type="caution">
    <text evidence="1">The sequence shown here is derived from an EMBL/GenBank/DDBJ whole genome shotgun (WGS) entry which is preliminary data.</text>
</comment>
<reference evidence="1" key="1">
    <citation type="journal article" date="2019" name="bioRxiv">
        <title>The Genome of the Zebra Mussel, Dreissena polymorpha: A Resource for Invasive Species Research.</title>
        <authorList>
            <person name="McCartney M.A."/>
            <person name="Auch B."/>
            <person name="Kono T."/>
            <person name="Mallez S."/>
            <person name="Zhang Y."/>
            <person name="Obille A."/>
            <person name="Becker A."/>
            <person name="Abrahante J.E."/>
            <person name="Garbe J."/>
            <person name="Badalamenti J.P."/>
            <person name="Herman A."/>
            <person name="Mangelson H."/>
            <person name="Liachko I."/>
            <person name="Sullivan S."/>
            <person name="Sone E.D."/>
            <person name="Koren S."/>
            <person name="Silverstein K.A.T."/>
            <person name="Beckman K.B."/>
            <person name="Gohl D.M."/>
        </authorList>
    </citation>
    <scope>NUCLEOTIDE SEQUENCE</scope>
    <source>
        <strain evidence="1">Duluth1</strain>
        <tissue evidence="1">Whole animal</tissue>
    </source>
</reference>